<dbReference type="PROSITE" id="PS50042">
    <property type="entry name" value="CNMP_BINDING_3"/>
    <property type="match status" value="1"/>
</dbReference>
<evidence type="ECO:0000313" key="3">
    <source>
        <dbReference type="Proteomes" id="UP000003100"/>
    </source>
</evidence>
<organism evidence="2 3">
    <name type="scientific">Blautia hydrogenotrophica (strain DSM 10507 / JCM 14656 / S5a33)</name>
    <name type="common">Ruminococcus hydrogenotrophicus</name>
    <dbReference type="NCBI Taxonomy" id="476272"/>
    <lineage>
        <taxon>Bacteria</taxon>
        <taxon>Bacillati</taxon>
        <taxon>Bacillota</taxon>
        <taxon>Clostridia</taxon>
        <taxon>Lachnospirales</taxon>
        <taxon>Lachnospiraceae</taxon>
        <taxon>Blautia</taxon>
    </lineage>
</organism>
<dbReference type="Proteomes" id="UP000003100">
    <property type="component" value="Unassembled WGS sequence"/>
</dbReference>
<dbReference type="EMBL" id="ACBZ01000178">
    <property type="protein sequence ID" value="EEG47720.1"/>
    <property type="molecule type" value="Genomic_DNA"/>
</dbReference>
<dbReference type="CDD" id="cd00038">
    <property type="entry name" value="CAP_ED"/>
    <property type="match status" value="1"/>
</dbReference>
<protein>
    <recommendedName>
        <fullName evidence="1">Cyclic nucleotide-binding domain-containing protein</fullName>
    </recommendedName>
</protein>
<name>C0CR54_BLAHS</name>
<keyword evidence="3" id="KW-1185">Reference proteome</keyword>
<dbReference type="InterPro" id="IPR014710">
    <property type="entry name" value="RmlC-like_jellyroll"/>
</dbReference>
<gene>
    <name evidence="2" type="ORF">RUMHYD_03367</name>
</gene>
<dbReference type="InterPro" id="IPR000595">
    <property type="entry name" value="cNMP-bd_dom"/>
</dbReference>
<accession>C0CR54</accession>
<dbReference type="RefSeq" id="WP_005951648.1">
    <property type="nucleotide sequence ID" value="NZ_CP136423.1"/>
</dbReference>
<proteinExistence type="predicted"/>
<dbReference type="SUPFAM" id="SSF51206">
    <property type="entry name" value="cAMP-binding domain-like"/>
    <property type="match status" value="1"/>
</dbReference>
<dbReference type="InterPro" id="IPR018490">
    <property type="entry name" value="cNMP-bd_dom_sf"/>
</dbReference>
<dbReference type="AlphaFoldDB" id="C0CR54"/>
<sequence length="221" mass="25929">MDLKDLEIYPFIKDRLDRIPRVTVKAGEYISRAGKADGGLFYVVSGYMRVECVSHEGKKILVDNLGPDNFTGKISRVQKAYFACDIFAATDCDLLFLESKVYEAMMKDKGFSELFYRKISNRVYQMYKGRLVRSFYSLAELVAYHICSRTGKDQIFEYRSTLSLCEELDISRRGLYNILNKFLEKGYLEKEVGSSRYYVRNRRELEKICSEVRRYMEEQEP</sequence>
<reference evidence="2 3" key="1">
    <citation type="submission" date="2009-01" db="EMBL/GenBank/DDBJ databases">
        <authorList>
            <person name="Fulton L."/>
            <person name="Clifton S."/>
            <person name="Fulton B."/>
            <person name="Xu J."/>
            <person name="Minx P."/>
            <person name="Pepin K.H."/>
            <person name="Johnson M."/>
            <person name="Bhonagiri V."/>
            <person name="Nash W.E."/>
            <person name="Mardis E.R."/>
            <person name="Wilson R.K."/>
        </authorList>
    </citation>
    <scope>NUCLEOTIDE SEQUENCE [LARGE SCALE GENOMIC DNA]</scope>
    <source>
        <strain evidence="3">DSM 10507 / JCM 14656 / S5a33</strain>
    </source>
</reference>
<evidence type="ECO:0000259" key="1">
    <source>
        <dbReference type="PROSITE" id="PS50042"/>
    </source>
</evidence>
<dbReference type="eggNOG" id="COG0664">
    <property type="taxonomic scope" value="Bacteria"/>
</dbReference>
<feature type="domain" description="Cyclic nucleotide-binding" evidence="1">
    <location>
        <begin position="16"/>
        <end position="106"/>
    </location>
</feature>
<dbReference type="Gene3D" id="2.60.120.10">
    <property type="entry name" value="Jelly Rolls"/>
    <property type="match status" value="1"/>
</dbReference>
<dbReference type="HOGENOM" id="CLU_108818_0_0_9"/>
<dbReference type="PATRIC" id="fig|476272.21.peg.38"/>
<dbReference type="GeneID" id="86823197"/>
<comment type="caution">
    <text evidence="2">The sequence shown here is derived from an EMBL/GenBank/DDBJ whole genome shotgun (WGS) entry which is preliminary data.</text>
</comment>
<reference evidence="2 3" key="2">
    <citation type="submission" date="2009-02" db="EMBL/GenBank/DDBJ databases">
        <title>Draft genome sequence of Blautia hydrogenotrophica DSM 10507 (Ruminococcus hydrogenotrophicus DSM 10507).</title>
        <authorList>
            <person name="Sudarsanam P."/>
            <person name="Ley R."/>
            <person name="Guruge J."/>
            <person name="Turnbaugh P.J."/>
            <person name="Mahowald M."/>
            <person name="Liep D."/>
            <person name="Gordon J."/>
        </authorList>
    </citation>
    <scope>NUCLEOTIDE SEQUENCE [LARGE SCALE GENOMIC DNA]</scope>
    <source>
        <strain evidence="3">DSM 10507 / JCM 14656 / S5a33</strain>
    </source>
</reference>
<evidence type="ECO:0000313" key="2">
    <source>
        <dbReference type="EMBL" id="EEG47720.1"/>
    </source>
</evidence>
<dbReference type="Pfam" id="PF00027">
    <property type="entry name" value="cNMP_binding"/>
    <property type="match status" value="1"/>
</dbReference>